<dbReference type="AlphaFoldDB" id="A0A2R7YSX2"/>
<sequence>MDALEEAWREEQQVRARAAAQARDAAEQDAARATAFIRDIWARTGTGPTWTELGEAMAWPPQLRARVIRLLARDGVLLYSSAPRSLAVVDGSDDE</sequence>
<name>A0A2R7YSX2_9ACTN</name>
<proteinExistence type="predicted"/>
<organism evidence="1 2">
    <name type="scientific">Nocardioides currus</name>
    <dbReference type="NCBI Taxonomy" id="2133958"/>
    <lineage>
        <taxon>Bacteria</taxon>
        <taxon>Bacillati</taxon>
        <taxon>Actinomycetota</taxon>
        <taxon>Actinomycetes</taxon>
        <taxon>Propionibacteriales</taxon>
        <taxon>Nocardioidaceae</taxon>
        <taxon>Nocardioides</taxon>
    </lineage>
</organism>
<protein>
    <submittedName>
        <fullName evidence="1">Uncharacterized protein</fullName>
    </submittedName>
</protein>
<reference evidence="1 2" key="1">
    <citation type="submission" date="2018-03" db="EMBL/GenBank/DDBJ databases">
        <authorList>
            <person name="Keele B.F."/>
        </authorList>
    </citation>
    <scope>NUCLEOTIDE SEQUENCE [LARGE SCALE GENOMIC DNA]</scope>
    <source>
        <strain evidence="1 2">IB-3</strain>
    </source>
</reference>
<comment type="caution">
    <text evidence="1">The sequence shown here is derived from an EMBL/GenBank/DDBJ whole genome shotgun (WGS) entry which is preliminary data.</text>
</comment>
<evidence type="ECO:0000313" key="2">
    <source>
        <dbReference type="Proteomes" id="UP000244867"/>
    </source>
</evidence>
<gene>
    <name evidence="1" type="ORF">C7S10_19190</name>
</gene>
<accession>A0A2R7YSX2</accession>
<keyword evidence="2" id="KW-1185">Reference proteome</keyword>
<dbReference type="RefSeq" id="WP_108346065.1">
    <property type="nucleotide sequence ID" value="NZ_PYXZ01000010.1"/>
</dbReference>
<dbReference type="EMBL" id="PYXZ01000010">
    <property type="protein sequence ID" value="PUA79495.1"/>
    <property type="molecule type" value="Genomic_DNA"/>
</dbReference>
<evidence type="ECO:0000313" key="1">
    <source>
        <dbReference type="EMBL" id="PUA79495.1"/>
    </source>
</evidence>
<dbReference type="Proteomes" id="UP000244867">
    <property type="component" value="Unassembled WGS sequence"/>
</dbReference>
<dbReference type="OrthoDB" id="3787756at2"/>